<feature type="region of interest" description="Disordered" evidence="1">
    <location>
        <begin position="392"/>
        <end position="494"/>
    </location>
</feature>
<dbReference type="EMBL" id="HBGA01153430">
    <property type="protein sequence ID" value="CAD9044574.1"/>
    <property type="molecule type" value="Transcribed_RNA"/>
</dbReference>
<feature type="compositionally biased region" description="Basic and acidic residues" evidence="1">
    <location>
        <begin position="171"/>
        <end position="181"/>
    </location>
</feature>
<evidence type="ECO:0000313" key="2">
    <source>
        <dbReference type="EMBL" id="CAD9044574.1"/>
    </source>
</evidence>
<feature type="compositionally biased region" description="Basic and acidic residues" evidence="1">
    <location>
        <begin position="243"/>
        <end position="281"/>
    </location>
</feature>
<accession>A0A7S1JIH1</accession>
<protein>
    <submittedName>
        <fullName evidence="2">Uncharacterized protein</fullName>
    </submittedName>
</protein>
<organism evidence="2">
    <name type="scientific">Eutreptiella gymnastica</name>
    <dbReference type="NCBI Taxonomy" id="73025"/>
    <lineage>
        <taxon>Eukaryota</taxon>
        <taxon>Discoba</taxon>
        <taxon>Euglenozoa</taxon>
        <taxon>Euglenida</taxon>
        <taxon>Spirocuta</taxon>
        <taxon>Euglenophyceae</taxon>
        <taxon>Eutreptiales</taxon>
        <taxon>Eutreptiaceae</taxon>
        <taxon>Eutreptiella</taxon>
    </lineage>
</organism>
<reference evidence="2" key="1">
    <citation type="submission" date="2021-01" db="EMBL/GenBank/DDBJ databases">
        <authorList>
            <person name="Corre E."/>
            <person name="Pelletier E."/>
            <person name="Niang G."/>
            <person name="Scheremetjew M."/>
            <person name="Finn R."/>
            <person name="Kale V."/>
            <person name="Holt S."/>
            <person name="Cochrane G."/>
            <person name="Meng A."/>
            <person name="Brown T."/>
            <person name="Cohen L."/>
        </authorList>
    </citation>
    <scope>NUCLEOTIDE SEQUENCE</scope>
    <source>
        <strain evidence="2">NIES-381</strain>
    </source>
</reference>
<sequence>MSVFTPFVDSSVLSCGAMQPIAESRPRGAPSGAAPPVPLFVPPAVPNFVPAATLLTPFGFAVPPVIEIENGRGGVQTIQVPVGFQVPTLTGLGWGASSFPAQQLANMQTLQAMSATSDVPTPDKVLYANQLEVELGTRGIEVPSGFMDVEQLEKSLGIVESKSKVTKAKKQKEGKAEKKAIEQPGTKSGQKEEGNQTQGKKKGQKKEKPAKEEKVKDQEVKSAKDVQGEEKPTKGQTKKSKKEGKPEDGKKVEANKDEGVKKEDKKKEDKKKEDKKEKKNSDTIAEGTEEKSKDKKRKPNKAVKAAMDTICARFRVLFKAPGTEAKIPADQLRLVVEKMEAYATIVEAHAKPGTFKALKGTDGNLATFIYLVKNKMPEFFIELEAPYNVMPKPQEEGREKKVTKKAAKKSASEAKTGDEAEKKEAAVEKETNGGSAPAETSGLSKAPESPGTEGTTDAEARSEKPAESAVPDSAACPADATKASTEKEDTNKGQ</sequence>
<feature type="region of interest" description="Disordered" evidence="1">
    <location>
        <begin position="163"/>
        <end position="302"/>
    </location>
</feature>
<name>A0A7S1JIH1_9EUGL</name>
<proteinExistence type="predicted"/>
<feature type="compositionally biased region" description="Basic and acidic residues" evidence="1">
    <location>
        <begin position="410"/>
        <end position="431"/>
    </location>
</feature>
<dbReference type="AlphaFoldDB" id="A0A7S1JIH1"/>
<evidence type="ECO:0000256" key="1">
    <source>
        <dbReference type="SAM" id="MobiDB-lite"/>
    </source>
</evidence>
<feature type="compositionally biased region" description="Basic and acidic residues" evidence="1">
    <location>
        <begin position="206"/>
        <end position="233"/>
    </location>
</feature>
<gene>
    <name evidence="2" type="ORF">EGYM00392_LOCUS55758</name>
</gene>
<feature type="compositionally biased region" description="Basic and acidic residues" evidence="1">
    <location>
        <begin position="484"/>
        <end position="494"/>
    </location>
</feature>